<dbReference type="AlphaFoldDB" id="B0MII6"/>
<name>B0MII6_ANACD</name>
<keyword evidence="2" id="KW-1185">Reference proteome</keyword>
<dbReference type="STRING" id="411490.ANACAC_03441"/>
<gene>
    <name evidence="1" type="ORF">ANACAC_03441</name>
</gene>
<accession>B0MII6</accession>
<sequence>MSRICKDTVTPLTKSGKIKAEQSEHQTERWGDCCEEINPIYKPFHETCRLEGSRND</sequence>
<evidence type="ECO:0000313" key="2">
    <source>
        <dbReference type="Proteomes" id="UP000004935"/>
    </source>
</evidence>
<reference evidence="1" key="1">
    <citation type="submission" date="2007-11" db="EMBL/GenBank/DDBJ databases">
        <authorList>
            <person name="Fulton L."/>
            <person name="Clifton S."/>
            <person name="Fulton B."/>
            <person name="Xu J."/>
            <person name="Minx P."/>
            <person name="Pepin K.H."/>
            <person name="Johnson M."/>
            <person name="Thiruvilangam P."/>
            <person name="Bhonagiri V."/>
            <person name="Nash W.E."/>
            <person name="Mardis E.R."/>
            <person name="Wilson R.K."/>
        </authorList>
    </citation>
    <scope>NUCLEOTIDE SEQUENCE [LARGE SCALE GENOMIC DNA]</scope>
    <source>
        <strain evidence="1">DSM 14662</strain>
    </source>
</reference>
<reference evidence="1" key="2">
    <citation type="submission" date="2013-11" db="EMBL/GenBank/DDBJ databases">
        <title>Draft genome sequence of Anaerostipes caccae (DSM 14662).</title>
        <authorList>
            <person name="Sudarsanam P."/>
            <person name="Ley R."/>
            <person name="Guruge J."/>
            <person name="Turnbaugh P.J."/>
            <person name="Mahowald M."/>
            <person name="Liep D."/>
            <person name="Gordon J."/>
        </authorList>
    </citation>
    <scope>NUCLEOTIDE SEQUENCE</scope>
    <source>
        <strain evidence="1">DSM 14662</strain>
    </source>
</reference>
<organism evidence="1 2">
    <name type="scientific">Anaerostipes caccae (strain DSM 14662 / CCUG 47493 / JCM 13470 / NCIMB 13811 / L1-92)</name>
    <dbReference type="NCBI Taxonomy" id="411490"/>
    <lineage>
        <taxon>Bacteria</taxon>
        <taxon>Bacillati</taxon>
        <taxon>Bacillota</taxon>
        <taxon>Clostridia</taxon>
        <taxon>Lachnospirales</taxon>
        <taxon>Lachnospiraceae</taxon>
        <taxon>Anaerostipes</taxon>
    </lineage>
</organism>
<dbReference type="Proteomes" id="UP000004935">
    <property type="component" value="Unassembled WGS sequence"/>
</dbReference>
<proteinExistence type="predicted"/>
<dbReference type="EMBL" id="ABAX03000037">
    <property type="protein sequence ID" value="EDR96110.1"/>
    <property type="molecule type" value="Genomic_DNA"/>
</dbReference>
<dbReference type="HOGENOM" id="CLU_3003899_0_0_9"/>
<evidence type="ECO:0000313" key="1">
    <source>
        <dbReference type="EMBL" id="EDR96110.1"/>
    </source>
</evidence>
<comment type="caution">
    <text evidence="1">The sequence shown here is derived from an EMBL/GenBank/DDBJ whole genome shotgun (WGS) entry which is preliminary data.</text>
</comment>
<protein>
    <submittedName>
        <fullName evidence="1">Uncharacterized protein</fullName>
    </submittedName>
</protein>